<feature type="region of interest" description="Disordered" evidence="8">
    <location>
        <begin position="126"/>
        <end position="424"/>
    </location>
</feature>
<dbReference type="Proteomes" id="UP000327013">
    <property type="component" value="Unassembled WGS sequence"/>
</dbReference>
<dbReference type="InterPro" id="IPR036211">
    <property type="entry name" value="eIF4G_eIF4E-bd_sf"/>
</dbReference>
<evidence type="ECO:0000256" key="2">
    <source>
        <dbReference type="ARBA" id="ARBA00005775"/>
    </source>
</evidence>
<feature type="compositionally biased region" description="Basic and acidic residues" evidence="8">
    <location>
        <begin position="261"/>
        <end position="360"/>
    </location>
</feature>
<keyword evidence="4" id="KW-0396">Initiation factor</keyword>
<evidence type="ECO:0000313" key="10">
    <source>
        <dbReference type="EMBL" id="KAB8339014.1"/>
    </source>
</evidence>
<dbReference type="SUPFAM" id="SSF48371">
    <property type="entry name" value="ARM repeat"/>
    <property type="match status" value="1"/>
</dbReference>
<accession>A0A5N6KRG5</accession>
<dbReference type="Pfam" id="PF02854">
    <property type="entry name" value="MIF4G"/>
    <property type="match status" value="1"/>
</dbReference>
<evidence type="ECO:0000259" key="9">
    <source>
        <dbReference type="SMART" id="SM00543"/>
    </source>
</evidence>
<dbReference type="EMBL" id="VIBQ01000010">
    <property type="protein sequence ID" value="KAB8339014.1"/>
    <property type="molecule type" value="Genomic_DNA"/>
</dbReference>
<comment type="caution">
    <text evidence="10">The sequence shown here is derived from an EMBL/GenBank/DDBJ whole genome shotgun (WGS) entry which is preliminary data.</text>
</comment>
<feature type="region of interest" description="Disordered" evidence="8">
    <location>
        <begin position="491"/>
        <end position="611"/>
    </location>
</feature>
<comment type="subcellular location">
    <subcellularLocation>
        <location evidence="1">Cytoplasm</location>
    </subcellularLocation>
</comment>
<feature type="compositionally biased region" description="Low complexity" evidence="8">
    <location>
        <begin position="220"/>
        <end position="232"/>
    </location>
</feature>
<keyword evidence="7" id="KW-0648">Protein biosynthesis</keyword>
<dbReference type="SMART" id="SM00543">
    <property type="entry name" value="MIF4G"/>
    <property type="match status" value="1"/>
</dbReference>
<dbReference type="GO" id="GO:0003743">
    <property type="term" value="F:translation initiation factor activity"/>
    <property type="evidence" value="ECO:0007669"/>
    <property type="project" value="UniProtKB-KW"/>
</dbReference>
<feature type="compositionally biased region" description="Polar residues" evidence="8">
    <location>
        <begin position="153"/>
        <end position="162"/>
    </location>
</feature>
<dbReference type="FunFam" id="1.25.40.180:FF:000020">
    <property type="entry name" value="Eukaryotic translation initiation factor subunit"/>
    <property type="match status" value="1"/>
</dbReference>
<evidence type="ECO:0000256" key="4">
    <source>
        <dbReference type="ARBA" id="ARBA00022540"/>
    </source>
</evidence>
<evidence type="ECO:0000256" key="5">
    <source>
        <dbReference type="ARBA" id="ARBA00022553"/>
    </source>
</evidence>
<dbReference type="GO" id="GO:0010494">
    <property type="term" value="C:cytoplasmic stress granule"/>
    <property type="evidence" value="ECO:0007669"/>
    <property type="project" value="UniProtKB-ARBA"/>
</dbReference>
<evidence type="ECO:0000256" key="7">
    <source>
        <dbReference type="ARBA" id="ARBA00022917"/>
    </source>
</evidence>
<keyword evidence="3" id="KW-0963">Cytoplasm</keyword>
<dbReference type="Gene3D" id="1.20.970.30">
    <property type="entry name" value="eIF4G, eIF4E-binding domain"/>
    <property type="match status" value="1"/>
</dbReference>
<dbReference type="Gene3D" id="1.25.40.180">
    <property type="match status" value="1"/>
</dbReference>
<dbReference type="InterPro" id="IPR016024">
    <property type="entry name" value="ARM-type_fold"/>
</dbReference>
<feature type="compositionally biased region" description="Basic and acidic residues" evidence="8">
    <location>
        <begin position="595"/>
        <end position="611"/>
    </location>
</feature>
<dbReference type="PANTHER" id="PTHR23253">
    <property type="entry name" value="EUKARYOTIC TRANSLATION INITIATION FACTOR 4 GAMMA"/>
    <property type="match status" value="1"/>
</dbReference>
<dbReference type="SUPFAM" id="SSF101489">
    <property type="entry name" value="Eukaryotic initiation factor 4f subunit eIF4g, eIF4e-binding domain"/>
    <property type="match status" value="1"/>
</dbReference>
<dbReference type="OrthoDB" id="514777at2759"/>
<dbReference type="Pfam" id="PF12152">
    <property type="entry name" value="eIF_4G1"/>
    <property type="match status" value="1"/>
</dbReference>
<feature type="region of interest" description="Disordered" evidence="8">
    <location>
        <begin position="438"/>
        <end position="457"/>
    </location>
</feature>
<keyword evidence="6" id="KW-0694">RNA-binding</keyword>
<evidence type="ECO:0000256" key="8">
    <source>
        <dbReference type="SAM" id="MobiDB-lite"/>
    </source>
</evidence>
<gene>
    <name evidence="10" type="ORF">FH972_021953</name>
</gene>
<keyword evidence="5" id="KW-0597">Phosphoprotein</keyword>
<feature type="compositionally biased region" description="Polar residues" evidence="8">
    <location>
        <begin position="445"/>
        <end position="456"/>
    </location>
</feature>
<feature type="compositionally biased region" description="Basic and acidic residues" evidence="8">
    <location>
        <begin position="163"/>
        <end position="197"/>
    </location>
</feature>
<dbReference type="InterPro" id="IPR003890">
    <property type="entry name" value="MIF4G-like_typ-3"/>
</dbReference>
<feature type="compositionally biased region" description="Basic and acidic residues" evidence="8">
    <location>
        <begin position="233"/>
        <end position="251"/>
    </location>
</feature>
<dbReference type="InterPro" id="IPR022745">
    <property type="entry name" value="eIF4G1_eIF4E-bd"/>
</dbReference>
<feature type="compositionally biased region" description="Low complexity" evidence="8">
    <location>
        <begin position="931"/>
        <end position="941"/>
    </location>
</feature>
<reference evidence="10 11" key="1">
    <citation type="submission" date="2019-06" db="EMBL/GenBank/DDBJ databases">
        <title>A chromosomal-level reference genome of Carpinus fangiana (Coryloideae, Betulaceae).</title>
        <authorList>
            <person name="Yang X."/>
            <person name="Wang Z."/>
            <person name="Zhang L."/>
            <person name="Hao G."/>
            <person name="Liu J."/>
            <person name="Yang Y."/>
        </authorList>
    </citation>
    <scope>NUCLEOTIDE SEQUENCE [LARGE SCALE GENOMIC DNA]</scope>
    <source>
        <strain evidence="10">Cfa_2016G</strain>
        <tissue evidence="10">Leaf</tissue>
    </source>
</reference>
<feature type="region of interest" description="Disordered" evidence="8">
    <location>
        <begin position="919"/>
        <end position="1034"/>
    </location>
</feature>
<sequence>MAYYQQPYMGHPQWNQGAPPSPRHQFQQVPPTQRQSYIQGQYNQHAGAPNMSRTSSQVSDRPASSLSGQQHTGTPSHASHTPSQSQSSIAPPPSANSNFTIPTKAKKGIVIKNAEGEVVTFGKPAAPAASLKAPSPAPSSSAAPTPPPRSESTVSNNRAPSHTRTESKSAGKSAEEIKAQFQEQVKRLNKKDLKEENDTAVSSPDKAAAVSTETEPEQQKAPAEVEVPVVKTETPKEEKVEAEAEKAEAPKEAAPSAGEAKQGETAEEKKKREEEEEFERMIAEMEAEDAKREAEQTAITERKAKEKAEKDAREKAAKDNVDEEMKRLEREAEAAELKREEERDGKPTEQTAEEKAEAEKIFASLKKPAIGPGAEGAESPTEDSSMPPPSVTKGAAGAKQKPVPLKLETAKSVEPAQPTPGMRSLRSARLLQLQSETVKYPEGIQSPNPALNQGTRRSGKVYDTDFLLQFKDAFKEKPSLEWDDKLKAIVGDQDGNKSARTPGSSRQASHRGLPSAGAMGAMGSFQSGGRTLPSGTTSEQRFQASSSGRPTSMQNPLAAMGNLRAGGSFPMGAGMGMGGRGSMPTQSGRGGRGGSRNDSRRGPSSRKEQENLAKTMPLTAGMDLKPIEVTASGWKPMSKSVATGPDPSGHMDPAMVQRKVKSNLNKMTPENFDRIAEQILVIASQSKDEQDGRTLRQVIQLTFEKACDEAHWASMYAKFCKLMLEQMSPEIKDENVKDKSGNAVVGGPLFRKYLLNRCQDEFEKGWQVNLPEKEEGQTEEAAMLSDEYYIAAAAKRKGLGLIQFIGELYKLNMLSIRIMHQCVCKLLDFEGPPDEAAIESLVKLLRTVGGTMDASEQGPQLIKTYFERIQKIMATPNLPSRMHFMLLDTVELKKDGWRSKDDAKGPKTIQEIRDEALAAQQKAEMEKARRPQGGPRMPQGRGDARNFSGPPPDYNRNTVGTDDLRRLQKNSASRGAVGPARGLGPTSMFASRSNSGRPGLGPAMSGSGSTSRTASRKAEDKPEEEKSSANAFRQVFQTTETFISC</sequence>
<feature type="compositionally biased region" description="Polar residues" evidence="8">
    <location>
        <begin position="496"/>
        <end position="507"/>
    </location>
</feature>
<feature type="domain" description="MIF4G" evidence="9">
    <location>
        <begin position="657"/>
        <end position="896"/>
    </location>
</feature>
<feature type="region of interest" description="Disordered" evidence="8">
    <location>
        <begin position="1"/>
        <end position="101"/>
    </location>
</feature>
<comment type="similarity">
    <text evidence="2">Belongs to the eukaryotic initiation factor 4G family.</text>
</comment>
<protein>
    <recommendedName>
        <fullName evidence="9">MIF4G domain-containing protein</fullName>
    </recommendedName>
</protein>
<dbReference type="GO" id="GO:0016281">
    <property type="term" value="C:eukaryotic translation initiation factor 4F complex"/>
    <property type="evidence" value="ECO:0007669"/>
    <property type="project" value="TreeGrafter"/>
</dbReference>
<feature type="compositionally biased region" description="Polar residues" evidence="8">
    <location>
        <begin position="13"/>
        <end position="44"/>
    </location>
</feature>
<feature type="compositionally biased region" description="Low complexity" evidence="8">
    <location>
        <begin position="126"/>
        <end position="143"/>
    </location>
</feature>
<evidence type="ECO:0000313" key="11">
    <source>
        <dbReference type="Proteomes" id="UP000327013"/>
    </source>
</evidence>
<organism evidence="10 11">
    <name type="scientific">Carpinus fangiana</name>
    <dbReference type="NCBI Taxonomy" id="176857"/>
    <lineage>
        <taxon>Eukaryota</taxon>
        <taxon>Viridiplantae</taxon>
        <taxon>Streptophyta</taxon>
        <taxon>Embryophyta</taxon>
        <taxon>Tracheophyta</taxon>
        <taxon>Spermatophyta</taxon>
        <taxon>Magnoliopsida</taxon>
        <taxon>eudicotyledons</taxon>
        <taxon>Gunneridae</taxon>
        <taxon>Pentapetalae</taxon>
        <taxon>rosids</taxon>
        <taxon>fabids</taxon>
        <taxon>Fagales</taxon>
        <taxon>Betulaceae</taxon>
        <taxon>Carpinus</taxon>
    </lineage>
</organism>
<feature type="compositionally biased region" description="Polar residues" evidence="8">
    <location>
        <begin position="524"/>
        <end position="555"/>
    </location>
</feature>
<dbReference type="GO" id="GO:0003729">
    <property type="term" value="F:mRNA binding"/>
    <property type="evidence" value="ECO:0007669"/>
    <property type="project" value="TreeGrafter"/>
</dbReference>
<feature type="compositionally biased region" description="Polar residues" evidence="8">
    <location>
        <begin position="51"/>
        <end position="81"/>
    </location>
</feature>
<evidence type="ECO:0000256" key="1">
    <source>
        <dbReference type="ARBA" id="ARBA00004496"/>
    </source>
</evidence>
<name>A0A5N6KRG5_9ROSI</name>
<feature type="compositionally biased region" description="Low complexity" evidence="8">
    <location>
        <begin position="1003"/>
        <end position="1013"/>
    </location>
</feature>
<evidence type="ECO:0000256" key="3">
    <source>
        <dbReference type="ARBA" id="ARBA00022490"/>
    </source>
</evidence>
<dbReference type="PANTHER" id="PTHR23253:SF9">
    <property type="entry name" value="EUKARYOTIC TRANSLATION INITIATION FACTOR 4 GAMMA 2"/>
    <property type="match status" value="1"/>
</dbReference>
<proteinExistence type="inferred from homology"/>
<dbReference type="AlphaFoldDB" id="A0A5N6KRG5"/>
<feature type="compositionally biased region" description="Basic and acidic residues" evidence="8">
    <location>
        <begin position="1016"/>
        <end position="1027"/>
    </location>
</feature>
<keyword evidence="11" id="KW-1185">Reference proteome</keyword>
<evidence type="ECO:0000256" key="6">
    <source>
        <dbReference type="ARBA" id="ARBA00022884"/>
    </source>
</evidence>